<evidence type="ECO:0000313" key="6">
    <source>
        <dbReference type="Proteomes" id="UP000244754"/>
    </source>
</evidence>
<dbReference type="Pfam" id="PF00849">
    <property type="entry name" value="PseudoU_synth_2"/>
    <property type="match status" value="1"/>
</dbReference>
<dbReference type="Proteomes" id="UP000244754">
    <property type="component" value="Chromosome"/>
</dbReference>
<evidence type="ECO:0000256" key="1">
    <source>
        <dbReference type="ARBA" id="ARBA00000073"/>
    </source>
</evidence>
<evidence type="ECO:0000259" key="4">
    <source>
        <dbReference type="Pfam" id="PF00849"/>
    </source>
</evidence>
<dbReference type="OrthoDB" id="9807829at2"/>
<comment type="catalytic activity">
    <reaction evidence="1">
        <text>a uridine in RNA = a pseudouridine in RNA</text>
        <dbReference type="Rhea" id="RHEA:48348"/>
        <dbReference type="Rhea" id="RHEA-COMP:12068"/>
        <dbReference type="Rhea" id="RHEA-COMP:12069"/>
        <dbReference type="ChEBI" id="CHEBI:65314"/>
        <dbReference type="ChEBI" id="CHEBI:65315"/>
    </reaction>
</comment>
<organism evidence="5 6">
    <name type="scientific">Corynebacterium liangguodongii</name>
    <dbReference type="NCBI Taxonomy" id="2079535"/>
    <lineage>
        <taxon>Bacteria</taxon>
        <taxon>Bacillati</taxon>
        <taxon>Actinomycetota</taxon>
        <taxon>Actinomycetes</taxon>
        <taxon>Mycobacteriales</taxon>
        <taxon>Corynebacteriaceae</taxon>
        <taxon>Corynebacterium</taxon>
    </lineage>
</organism>
<dbReference type="SUPFAM" id="SSF55120">
    <property type="entry name" value="Pseudouridine synthase"/>
    <property type="match status" value="1"/>
</dbReference>
<dbReference type="GO" id="GO:0003723">
    <property type="term" value="F:RNA binding"/>
    <property type="evidence" value="ECO:0007669"/>
    <property type="project" value="InterPro"/>
</dbReference>
<reference evidence="6" key="1">
    <citation type="submission" date="2018-01" db="EMBL/GenBank/DDBJ databases">
        <authorList>
            <person name="Li J."/>
        </authorList>
    </citation>
    <scope>NUCLEOTIDE SEQUENCE [LARGE SCALE GENOMIC DNA]</scope>
    <source>
        <strain evidence="6">2184</strain>
    </source>
</reference>
<evidence type="ECO:0000313" key="5">
    <source>
        <dbReference type="EMBL" id="AWB84886.1"/>
    </source>
</evidence>
<dbReference type="KEGG" id="clia:C3E79_10720"/>
<name>A0A2S0WGN3_9CORY</name>
<feature type="domain" description="Pseudouridine synthase RsuA/RluA-like" evidence="4">
    <location>
        <begin position="110"/>
        <end position="266"/>
    </location>
</feature>
<dbReference type="PROSITE" id="PS01129">
    <property type="entry name" value="PSI_RLU"/>
    <property type="match status" value="1"/>
</dbReference>
<dbReference type="InterPro" id="IPR020103">
    <property type="entry name" value="PsdUridine_synth_cat_dom_sf"/>
</dbReference>
<keyword evidence="6" id="KW-1185">Reference proteome</keyword>
<dbReference type="GO" id="GO:0000455">
    <property type="term" value="P:enzyme-directed rRNA pseudouridine synthesis"/>
    <property type="evidence" value="ECO:0007669"/>
    <property type="project" value="TreeGrafter"/>
</dbReference>
<dbReference type="Gene3D" id="3.30.2350.10">
    <property type="entry name" value="Pseudouridine synthase"/>
    <property type="match status" value="1"/>
</dbReference>
<dbReference type="RefSeq" id="WP_108404894.1">
    <property type="nucleotide sequence ID" value="NZ_CP026948.1"/>
</dbReference>
<dbReference type="InterPro" id="IPR006224">
    <property type="entry name" value="PsdUridine_synth_RluA-like_CS"/>
</dbReference>
<protein>
    <recommendedName>
        <fullName evidence="2">RNA pseudouridylate synthase</fullName>
    </recommendedName>
    <alternativeName>
        <fullName evidence="3">RNA-uridine isomerase</fullName>
    </alternativeName>
</protein>
<sequence length="323" mass="35849">MRRKKSTKPRPLPPRDGLGASRARLPGDRAVTAFDFIARVITEQRYRHPDDDAHAVMQRFDAGEVVLRDGTPLRPDDLIEPGTDVFFYRHPAPERPVPFDIETVFEDDYILVVNKPHFLATMPRAAHITESATVRLRRATGNEELTPAHRLDRMTAGLLLLTKRAEHRGAYQELFARREVRKRYVAIARDAPVPTPTVWTHHIDKQPGELVATLQEGLPANAETHVLARAPIDAPSLQAVHGVVEPLACYVLEPVTGRTHQLRVQMCAAGVPIVGDPLYPTAVSGGVEDFRVPMRLAAVVLEFTDPLTGRGRCFGLDACGLWG</sequence>
<dbReference type="InterPro" id="IPR050188">
    <property type="entry name" value="RluA_PseudoU_synthase"/>
</dbReference>
<dbReference type="AlphaFoldDB" id="A0A2S0WGN3"/>
<dbReference type="PANTHER" id="PTHR21600:SF84">
    <property type="entry name" value="PSEUDOURIDINE SYNTHASE RSUA_RLUA-LIKE DOMAIN-CONTAINING PROTEIN"/>
    <property type="match status" value="1"/>
</dbReference>
<dbReference type="GO" id="GO:0009982">
    <property type="term" value="F:pseudouridine synthase activity"/>
    <property type="evidence" value="ECO:0007669"/>
    <property type="project" value="InterPro"/>
</dbReference>
<gene>
    <name evidence="5" type="ORF">C3E79_10720</name>
</gene>
<dbReference type="PANTHER" id="PTHR21600">
    <property type="entry name" value="MITOCHONDRIAL RNA PSEUDOURIDINE SYNTHASE"/>
    <property type="match status" value="1"/>
</dbReference>
<evidence type="ECO:0000256" key="3">
    <source>
        <dbReference type="ARBA" id="ARBA00033164"/>
    </source>
</evidence>
<accession>A0A2S0WGN3</accession>
<dbReference type="InterPro" id="IPR006145">
    <property type="entry name" value="PsdUridine_synth_RsuA/RluA"/>
</dbReference>
<evidence type="ECO:0000256" key="2">
    <source>
        <dbReference type="ARBA" id="ARBA00031870"/>
    </source>
</evidence>
<proteinExistence type="predicted"/>
<dbReference type="GO" id="GO:0140098">
    <property type="term" value="F:catalytic activity, acting on RNA"/>
    <property type="evidence" value="ECO:0007669"/>
    <property type="project" value="UniProtKB-ARBA"/>
</dbReference>
<dbReference type="EMBL" id="CP026948">
    <property type="protein sequence ID" value="AWB84886.1"/>
    <property type="molecule type" value="Genomic_DNA"/>
</dbReference>